<dbReference type="EMBL" id="CZBE01000016">
    <property type="protein sequence ID" value="CUP91384.1"/>
    <property type="molecule type" value="Genomic_DNA"/>
</dbReference>
<dbReference type="AlphaFoldDB" id="A0A174S0D4"/>
<organism evidence="1 2">
    <name type="scientific">Anaerotruncus colihominis</name>
    <dbReference type="NCBI Taxonomy" id="169435"/>
    <lineage>
        <taxon>Bacteria</taxon>
        <taxon>Bacillati</taxon>
        <taxon>Bacillota</taxon>
        <taxon>Clostridia</taxon>
        <taxon>Eubacteriales</taxon>
        <taxon>Oscillospiraceae</taxon>
        <taxon>Anaerotruncus</taxon>
    </lineage>
</organism>
<name>A0A174S0D4_9FIRM</name>
<sequence>MPYAAIATVSNRDDEVKYTLVQLYAGAACALEQFDPYRTAI</sequence>
<evidence type="ECO:0000313" key="1">
    <source>
        <dbReference type="EMBL" id="CUP91384.1"/>
    </source>
</evidence>
<dbReference type="Proteomes" id="UP000095765">
    <property type="component" value="Unassembled WGS sequence"/>
</dbReference>
<accession>A0A174S0D4</accession>
<reference evidence="1 2" key="1">
    <citation type="submission" date="2015-09" db="EMBL/GenBank/DDBJ databases">
        <authorList>
            <consortium name="Pathogen Informatics"/>
        </authorList>
    </citation>
    <scope>NUCLEOTIDE SEQUENCE [LARGE SCALE GENOMIC DNA]</scope>
    <source>
        <strain evidence="1 2">2789STDY5834939</strain>
    </source>
</reference>
<protein>
    <submittedName>
        <fullName evidence="1">Uncharacterized protein</fullName>
    </submittedName>
</protein>
<gene>
    <name evidence="1" type="ORF">ERS852551_02368</name>
</gene>
<dbReference type="RefSeq" id="WP_006876041.1">
    <property type="nucleotide sequence ID" value="NZ_CABIWA010000018.1"/>
</dbReference>
<evidence type="ECO:0000313" key="2">
    <source>
        <dbReference type="Proteomes" id="UP000095765"/>
    </source>
</evidence>
<proteinExistence type="predicted"/>